<dbReference type="EMBL" id="BAABRT010000005">
    <property type="protein sequence ID" value="GAA5524267.1"/>
    <property type="molecule type" value="Genomic_DNA"/>
</dbReference>
<dbReference type="NCBIfam" id="NF033105">
    <property type="entry name" value="bla_subclass_B3"/>
    <property type="match status" value="1"/>
</dbReference>
<dbReference type="Gene3D" id="3.60.15.10">
    <property type="entry name" value="Ribonuclease Z/Hydroxyacylglutathione hydrolase-like"/>
    <property type="match status" value="1"/>
</dbReference>
<dbReference type="Proteomes" id="UP001408594">
    <property type="component" value="Unassembled WGS sequence"/>
</dbReference>
<dbReference type="SUPFAM" id="SSF56281">
    <property type="entry name" value="Metallo-hydrolase/oxidoreductase"/>
    <property type="match status" value="1"/>
</dbReference>
<comment type="caution">
    <text evidence="3">The sequence shown here is derived from an EMBL/GenBank/DDBJ whole genome shotgun (WGS) entry which is preliminary data.</text>
</comment>
<name>A0ABP9WM52_9GAMM</name>
<feature type="signal peptide" evidence="1">
    <location>
        <begin position="1"/>
        <end position="28"/>
    </location>
</feature>
<dbReference type="InterPro" id="IPR036866">
    <property type="entry name" value="RibonucZ/Hydroxyglut_hydro"/>
</dbReference>
<dbReference type="InterPro" id="IPR050855">
    <property type="entry name" value="NDM-1-like"/>
</dbReference>
<dbReference type="SMART" id="SM00849">
    <property type="entry name" value="Lactamase_B"/>
    <property type="match status" value="1"/>
</dbReference>
<dbReference type="Pfam" id="PF00753">
    <property type="entry name" value="Lactamase_B"/>
    <property type="match status" value="1"/>
</dbReference>
<evidence type="ECO:0000313" key="3">
    <source>
        <dbReference type="EMBL" id="GAA5524267.1"/>
    </source>
</evidence>
<gene>
    <name evidence="3" type="ORF">Maes01_00822</name>
</gene>
<dbReference type="NCBIfam" id="NF012229">
    <property type="entry name" value="bla_class_B_core"/>
    <property type="match status" value="1"/>
</dbReference>
<evidence type="ECO:0000313" key="4">
    <source>
        <dbReference type="Proteomes" id="UP001408594"/>
    </source>
</evidence>
<evidence type="ECO:0000256" key="1">
    <source>
        <dbReference type="SAM" id="SignalP"/>
    </source>
</evidence>
<evidence type="ECO:0000259" key="2">
    <source>
        <dbReference type="SMART" id="SM00849"/>
    </source>
</evidence>
<dbReference type="PANTHER" id="PTHR42951">
    <property type="entry name" value="METALLO-BETA-LACTAMASE DOMAIN-CONTAINING"/>
    <property type="match status" value="1"/>
</dbReference>
<proteinExistence type="predicted"/>
<accession>A0ABP9WM52</accession>
<sequence>MGKRYNPVMTTRNFLFLALLALSSAVGSAETAPQPGQSEQPQLPQLRAYKVPDRWLQPREPLQIAEHTWQIGTAGLSALLIKTDAGAVLIDGGMPQMDDLLLDNMRKLGVQPAELRLILHSHAHADHVGSLAAIKRASGAQLVSNAESAVLLARGGANDIHFGDLLYPTVHADRIVQDGEVVKLGSLSLQAHFTPGHTPGSMSWTWSDNRAGKPVRIAYVDSLSAPRYRLLGNPRYPKIVDDYRAAFERVAQLPCDLLLSPHPRRSGWKYATEAVREQEVSCAAYADNARRKLDQQLAEARAKSG</sequence>
<feature type="chain" id="PRO_5046376786" evidence="1">
    <location>
        <begin position="29"/>
        <end position="305"/>
    </location>
</feature>
<protein>
    <submittedName>
        <fullName evidence="3">Metallo-beta-lactamase L1 type 3</fullName>
    </submittedName>
</protein>
<keyword evidence="4" id="KW-1185">Reference proteome</keyword>
<keyword evidence="1" id="KW-0732">Signal</keyword>
<dbReference type="InterPro" id="IPR001279">
    <property type="entry name" value="Metallo-B-lactamas"/>
</dbReference>
<feature type="domain" description="Metallo-beta-lactamase" evidence="2">
    <location>
        <begin position="75"/>
        <end position="262"/>
    </location>
</feature>
<dbReference type="PANTHER" id="PTHR42951:SF17">
    <property type="entry name" value="METALLO-BETA-LACTAMASE DOMAIN-CONTAINING PROTEIN"/>
    <property type="match status" value="1"/>
</dbReference>
<reference evidence="3 4" key="1">
    <citation type="submission" date="2024-02" db="EMBL/GenBank/DDBJ databases">
        <title>Microbulbifer aestuariivivens NBRC 112533.</title>
        <authorList>
            <person name="Ichikawa N."/>
            <person name="Katano-Makiyama Y."/>
            <person name="Hidaka K."/>
        </authorList>
    </citation>
    <scope>NUCLEOTIDE SEQUENCE [LARGE SCALE GENOMIC DNA]</scope>
    <source>
        <strain evidence="3 4">NBRC 112533</strain>
    </source>
</reference>
<organism evidence="3 4">
    <name type="scientific">Microbulbifer aestuariivivens</name>
    <dbReference type="NCBI Taxonomy" id="1908308"/>
    <lineage>
        <taxon>Bacteria</taxon>
        <taxon>Pseudomonadati</taxon>
        <taxon>Pseudomonadota</taxon>
        <taxon>Gammaproteobacteria</taxon>
        <taxon>Cellvibrionales</taxon>
        <taxon>Microbulbiferaceae</taxon>
        <taxon>Microbulbifer</taxon>
    </lineage>
</organism>